<dbReference type="PANTHER" id="PTHR43591">
    <property type="entry name" value="METHYLTRANSFERASE"/>
    <property type="match status" value="1"/>
</dbReference>
<dbReference type="InterPro" id="IPR013216">
    <property type="entry name" value="Methyltransf_11"/>
</dbReference>
<dbReference type="OrthoDB" id="9777638at2"/>
<name>A0A1H6EY16_9ACTN</name>
<evidence type="ECO:0000313" key="2">
    <source>
        <dbReference type="EMBL" id="SEH01856.1"/>
    </source>
</evidence>
<organism evidence="2 3">
    <name type="scientific">Nonomuraea solani</name>
    <dbReference type="NCBI Taxonomy" id="1144553"/>
    <lineage>
        <taxon>Bacteria</taxon>
        <taxon>Bacillati</taxon>
        <taxon>Actinomycetota</taxon>
        <taxon>Actinomycetes</taxon>
        <taxon>Streptosporangiales</taxon>
        <taxon>Streptosporangiaceae</taxon>
        <taxon>Nonomuraea</taxon>
    </lineage>
</organism>
<dbReference type="GO" id="GO:0032259">
    <property type="term" value="P:methylation"/>
    <property type="evidence" value="ECO:0007669"/>
    <property type="project" value="UniProtKB-KW"/>
</dbReference>
<keyword evidence="3" id="KW-1185">Reference proteome</keyword>
<protein>
    <submittedName>
        <fullName evidence="2">Ubiquinone/menaquinone biosynthesis C-methylase UbiE</fullName>
    </submittedName>
</protein>
<dbReference type="CDD" id="cd02440">
    <property type="entry name" value="AdoMet_MTases"/>
    <property type="match status" value="1"/>
</dbReference>
<proteinExistence type="predicted"/>
<dbReference type="Pfam" id="PF08241">
    <property type="entry name" value="Methyltransf_11"/>
    <property type="match status" value="1"/>
</dbReference>
<dbReference type="Gene3D" id="3.40.50.150">
    <property type="entry name" value="Vaccinia Virus protein VP39"/>
    <property type="match status" value="1"/>
</dbReference>
<dbReference type="SUPFAM" id="SSF53335">
    <property type="entry name" value="S-adenosyl-L-methionine-dependent methyltransferases"/>
    <property type="match status" value="1"/>
</dbReference>
<keyword evidence="2" id="KW-0489">Methyltransferase</keyword>
<feature type="domain" description="Methyltransferase type 11" evidence="1">
    <location>
        <begin position="46"/>
        <end position="137"/>
    </location>
</feature>
<gene>
    <name evidence="2" type="ORF">SAMN05444920_122107</name>
</gene>
<dbReference type="AlphaFoldDB" id="A0A1H6EY16"/>
<keyword evidence="2" id="KW-0808">Transferase</keyword>
<reference evidence="2 3" key="1">
    <citation type="submission" date="2016-10" db="EMBL/GenBank/DDBJ databases">
        <authorList>
            <person name="de Groot N.N."/>
        </authorList>
    </citation>
    <scope>NUCLEOTIDE SEQUENCE [LARGE SCALE GENOMIC DNA]</scope>
    <source>
        <strain evidence="2 3">CGMCC 4.7037</strain>
    </source>
</reference>
<evidence type="ECO:0000313" key="3">
    <source>
        <dbReference type="Proteomes" id="UP000236732"/>
    </source>
</evidence>
<dbReference type="RefSeq" id="WP_160150662.1">
    <property type="nucleotide sequence ID" value="NZ_FNVT01000022.1"/>
</dbReference>
<dbReference type="Proteomes" id="UP000236732">
    <property type="component" value="Unassembled WGS sequence"/>
</dbReference>
<dbReference type="GO" id="GO:0008757">
    <property type="term" value="F:S-adenosylmethionine-dependent methyltransferase activity"/>
    <property type="evidence" value="ECO:0007669"/>
    <property type="project" value="InterPro"/>
</dbReference>
<accession>A0A1H6EY16</accession>
<sequence>MTSGTAQGFWWGVGVRDWAAIQEGQVRELYDDVLARIGAPAGLRVLDVGCGSGLFCRLAADKGAQVWGLDAAAPLLDLARERVPEASFALGDMERLPYPGTVFDLVTGMNSFHYADDHRRALREARRVTVPGGRLVVATWGPPETCEASAYLTALSRLLPPLPDGGGGGPFALSGGLAALAENAGWTPEEVRDVTCVWRYADLAEAQRGLLAGGPSSTRALREIGWDRAAEVVADTIAPFRVVDGGYRLRNVFRYLVATNDLRKG</sequence>
<dbReference type="PANTHER" id="PTHR43591:SF24">
    <property type="entry name" value="2-METHOXY-6-POLYPRENYL-1,4-BENZOQUINOL METHYLASE, MITOCHONDRIAL"/>
    <property type="match status" value="1"/>
</dbReference>
<keyword evidence="2" id="KW-0830">Ubiquinone</keyword>
<dbReference type="EMBL" id="FNVT01000022">
    <property type="protein sequence ID" value="SEH01856.1"/>
    <property type="molecule type" value="Genomic_DNA"/>
</dbReference>
<evidence type="ECO:0000259" key="1">
    <source>
        <dbReference type="Pfam" id="PF08241"/>
    </source>
</evidence>
<dbReference type="InterPro" id="IPR029063">
    <property type="entry name" value="SAM-dependent_MTases_sf"/>
</dbReference>